<dbReference type="Proteomes" id="UP001149140">
    <property type="component" value="Unassembled WGS sequence"/>
</dbReference>
<dbReference type="EMBL" id="JAPDOD010000077">
    <property type="protein sequence ID" value="MDA0166821.1"/>
    <property type="molecule type" value="Genomic_DNA"/>
</dbReference>
<organism evidence="1 2">
    <name type="scientific">Solirubrobacter ginsenosidimutans</name>
    <dbReference type="NCBI Taxonomy" id="490573"/>
    <lineage>
        <taxon>Bacteria</taxon>
        <taxon>Bacillati</taxon>
        <taxon>Actinomycetota</taxon>
        <taxon>Thermoleophilia</taxon>
        <taxon>Solirubrobacterales</taxon>
        <taxon>Solirubrobacteraceae</taxon>
        <taxon>Solirubrobacter</taxon>
    </lineage>
</organism>
<reference evidence="1" key="1">
    <citation type="submission" date="2022-10" db="EMBL/GenBank/DDBJ databases">
        <title>The WGS of Solirubrobacter ginsenosidimutans DSM 21036.</title>
        <authorList>
            <person name="Jiang Z."/>
        </authorList>
    </citation>
    <scope>NUCLEOTIDE SEQUENCE</scope>
    <source>
        <strain evidence="1">DSM 21036</strain>
    </source>
</reference>
<accession>A0A9X3N1B5</accession>
<protein>
    <submittedName>
        <fullName evidence="1">Uncharacterized protein</fullName>
    </submittedName>
</protein>
<gene>
    <name evidence="1" type="ORF">OM076_41555</name>
</gene>
<sequence length="69" mass="7632">MMTGRIATRLEELRSELALGERRLQELDRERLDVQQTLLRIAGAVQVLQELLDEESAASNGAVPSVVAD</sequence>
<dbReference type="AlphaFoldDB" id="A0A9X3N1B5"/>
<comment type="caution">
    <text evidence="1">The sequence shown here is derived from an EMBL/GenBank/DDBJ whole genome shotgun (WGS) entry which is preliminary data.</text>
</comment>
<keyword evidence="2" id="KW-1185">Reference proteome</keyword>
<proteinExistence type="predicted"/>
<evidence type="ECO:0000313" key="2">
    <source>
        <dbReference type="Proteomes" id="UP001149140"/>
    </source>
</evidence>
<evidence type="ECO:0000313" key="1">
    <source>
        <dbReference type="EMBL" id="MDA0166821.1"/>
    </source>
</evidence>
<name>A0A9X3N1B5_9ACTN</name>